<protein>
    <submittedName>
        <fullName evidence="1">Uncharacterized protein</fullName>
    </submittedName>
</protein>
<keyword evidence="2" id="KW-1185">Reference proteome</keyword>
<evidence type="ECO:0000313" key="1">
    <source>
        <dbReference type="EMBL" id="NDK56510.1"/>
    </source>
</evidence>
<name>A0A6B2H8U8_9BACT</name>
<comment type="caution">
    <text evidence="1">The sequence shown here is derived from an EMBL/GenBank/DDBJ whole genome shotgun (WGS) entry which is preliminary data.</text>
</comment>
<dbReference type="RefSeq" id="WP_162346567.1">
    <property type="nucleotide sequence ID" value="NZ_JAAEAA010000013.1"/>
</dbReference>
<gene>
    <name evidence="1" type="ORF">GWO68_11320</name>
</gene>
<evidence type="ECO:0000313" key="2">
    <source>
        <dbReference type="Proteomes" id="UP000478546"/>
    </source>
</evidence>
<accession>A0A6B2H8U8</accession>
<sequence length="114" mass="12768">MKKLFTNVIVSPIKAIGRGVVKPFQSKYEVVCTTYQVIPGLPVSKNEQKHAFERGASVKAKEFYTKVVSSDMTKTMAPVEVQLRKIYIGGRTIEQAEFGPVQHLKSLNKGKKKK</sequence>
<dbReference type="EMBL" id="JAAEAA010000013">
    <property type="protein sequence ID" value="NDK56510.1"/>
    <property type="molecule type" value="Genomic_DNA"/>
</dbReference>
<dbReference type="Proteomes" id="UP000478546">
    <property type="component" value="Unassembled WGS sequence"/>
</dbReference>
<reference evidence="1 2" key="1">
    <citation type="submission" date="2020-01" db="EMBL/GenBank/DDBJ databases">
        <authorList>
            <person name="Kim M.K."/>
        </authorList>
    </citation>
    <scope>NUCLEOTIDE SEQUENCE [LARGE SCALE GENOMIC DNA]</scope>
    <source>
        <strain evidence="1 2">BT213</strain>
    </source>
</reference>
<proteinExistence type="predicted"/>
<dbReference type="AlphaFoldDB" id="A0A6B2H8U8"/>
<organism evidence="1 2">
    <name type="scientific">Pontibacter fetidus</name>
    <dbReference type="NCBI Taxonomy" id="2700082"/>
    <lineage>
        <taxon>Bacteria</taxon>
        <taxon>Pseudomonadati</taxon>
        <taxon>Bacteroidota</taxon>
        <taxon>Cytophagia</taxon>
        <taxon>Cytophagales</taxon>
        <taxon>Hymenobacteraceae</taxon>
        <taxon>Pontibacter</taxon>
    </lineage>
</organism>